<evidence type="ECO:0000256" key="3">
    <source>
        <dbReference type="ARBA" id="ARBA00023163"/>
    </source>
</evidence>
<evidence type="ECO:0000256" key="2">
    <source>
        <dbReference type="ARBA" id="ARBA00023125"/>
    </source>
</evidence>
<dbReference type="PANTHER" id="PTHR42756:SF1">
    <property type="entry name" value="TRANSCRIPTIONAL REPRESSOR OF EMRAB OPERON"/>
    <property type="match status" value="1"/>
</dbReference>
<evidence type="ECO:0000313" key="6">
    <source>
        <dbReference type="Proteomes" id="UP000536773"/>
    </source>
</evidence>
<comment type="caution">
    <text evidence="5">The sequence shown here is derived from an EMBL/GenBank/DDBJ whole genome shotgun (WGS) entry which is preliminary data.</text>
</comment>
<keyword evidence="2" id="KW-0238">DNA-binding</keyword>
<dbReference type="SMART" id="SM00347">
    <property type="entry name" value="HTH_MARR"/>
    <property type="match status" value="1"/>
</dbReference>
<dbReference type="RefSeq" id="WP_169012999.1">
    <property type="nucleotide sequence ID" value="NZ_CAUGHV010000019.1"/>
</dbReference>
<dbReference type="Gene3D" id="1.10.10.10">
    <property type="entry name" value="Winged helix-like DNA-binding domain superfamily/Winged helix DNA-binding domain"/>
    <property type="match status" value="1"/>
</dbReference>
<proteinExistence type="predicted"/>
<dbReference type="EMBL" id="JABBJH010000001">
    <property type="protein sequence ID" value="NMK38034.1"/>
    <property type="molecule type" value="Genomic_DNA"/>
</dbReference>
<evidence type="ECO:0000313" key="5">
    <source>
        <dbReference type="EMBL" id="NMK38034.1"/>
    </source>
</evidence>
<dbReference type="GO" id="GO:0003700">
    <property type="term" value="F:DNA-binding transcription factor activity"/>
    <property type="evidence" value="ECO:0007669"/>
    <property type="project" value="InterPro"/>
</dbReference>
<keyword evidence="3" id="KW-0804">Transcription</keyword>
<dbReference type="Proteomes" id="UP000536773">
    <property type="component" value="Unassembled WGS sequence"/>
</dbReference>
<dbReference type="AlphaFoldDB" id="A0A848ERC2"/>
<organism evidence="5 6">
    <name type="scientific">Megasphaera elsdenii</name>
    <dbReference type="NCBI Taxonomy" id="907"/>
    <lineage>
        <taxon>Bacteria</taxon>
        <taxon>Bacillati</taxon>
        <taxon>Bacillota</taxon>
        <taxon>Negativicutes</taxon>
        <taxon>Veillonellales</taxon>
        <taxon>Veillonellaceae</taxon>
        <taxon>Megasphaera</taxon>
    </lineage>
</organism>
<evidence type="ECO:0000259" key="4">
    <source>
        <dbReference type="PROSITE" id="PS50995"/>
    </source>
</evidence>
<dbReference type="InterPro" id="IPR023187">
    <property type="entry name" value="Tscrpt_reg_MarR-type_CS"/>
</dbReference>
<evidence type="ECO:0000256" key="1">
    <source>
        <dbReference type="ARBA" id="ARBA00023015"/>
    </source>
</evidence>
<gene>
    <name evidence="5" type="ORF">HG933_01245</name>
</gene>
<dbReference type="PROSITE" id="PS01117">
    <property type="entry name" value="HTH_MARR_1"/>
    <property type="match status" value="1"/>
</dbReference>
<dbReference type="InterPro" id="IPR036390">
    <property type="entry name" value="WH_DNA-bd_sf"/>
</dbReference>
<dbReference type="InterPro" id="IPR036388">
    <property type="entry name" value="WH-like_DNA-bd_sf"/>
</dbReference>
<dbReference type="InterPro" id="IPR000835">
    <property type="entry name" value="HTH_MarR-typ"/>
</dbReference>
<name>A0A848ERC2_MEGEL</name>
<reference evidence="5 6" key="1">
    <citation type="submission" date="2020-04" db="EMBL/GenBank/DDBJ databases">
        <authorList>
            <person name="Hitch T.C.A."/>
            <person name="Wylensek D."/>
            <person name="Clavel T."/>
        </authorList>
    </citation>
    <scope>NUCLEOTIDE SEQUENCE [LARGE SCALE GENOMIC DNA]</scope>
    <source>
        <strain evidence="5 6">WCA-386-APC-2A</strain>
    </source>
</reference>
<dbReference type="Pfam" id="PF01047">
    <property type="entry name" value="MarR"/>
    <property type="match status" value="1"/>
</dbReference>
<protein>
    <submittedName>
        <fullName evidence="5">MarR family transcriptional regulator</fullName>
    </submittedName>
</protein>
<keyword evidence="1" id="KW-0805">Transcription regulation</keyword>
<dbReference type="PANTHER" id="PTHR42756">
    <property type="entry name" value="TRANSCRIPTIONAL REGULATOR, MARR"/>
    <property type="match status" value="1"/>
</dbReference>
<dbReference type="PROSITE" id="PS50995">
    <property type="entry name" value="HTH_MARR_2"/>
    <property type="match status" value="1"/>
</dbReference>
<accession>A0A848ERC2</accession>
<sequence>MDEEALHILLMLGFHRSNREIARRIKREGLMPGQPKILEYLWFHDGASQKDISRECIIDKSTVTSLLKRMENLDLIRKETRPEDQRGVAIFLTDKGWEKAKRIRQVIYATDDAMWQGIPEEEKQQFMRTFHKIIANQKKWGD</sequence>
<dbReference type="SUPFAM" id="SSF46785">
    <property type="entry name" value="Winged helix' DNA-binding domain"/>
    <property type="match status" value="1"/>
</dbReference>
<feature type="domain" description="HTH marR-type" evidence="4">
    <location>
        <begin position="2"/>
        <end position="135"/>
    </location>
</feature>
<dbReference type="GO" id="GO:0003677">
    <property type="term" value="F:DNA binding"/>
    <property type="evidence" value="ECO:0007669"/>
    <property type="project" value="UniProtKB-KW"/>
</dbReference>
<dbReference type="PRINTS" id="PR00598">
    <property type="entry name" value="HTHMARR"/>
</dbReference>